<dbReference type="AlphaFoldDB" id="A0AA38W0G2"/>
<evidence type="ECO:0000256" key="1">
    <source>
        <dbReference type="SAM" id="SignalP"/>
    </source>
</evidence>
<dbReference type="Proteomes" id="UP001174694">
    <property type="component" value="Unassembled WGS sequence"/>
</dbReference>
<evidence type="ECO:0000313" key="2">
    <source>
        <dbReference type="EMBL" id="KAJ9157195.1"/>
    </source>
</evidence>
<evidence type="ECO:0000313" key="3">
    <source>
        <dbReference type="Proteomes" id="UP001174694"/>
    </source>
</evidence>
<comment type="caution">
    <text evidence="2">The sequence shown here is derived from an EMBL/GenBank/DDBJ whole genome shotgun (WGS) entry which is preliminary data.</text>
</comment>
<proteinExistence type="predicted"/>
<keyword evidence="1" id="KW-0732">Signal</keyword>
<protein>
    <recommendedName>
        <fullName evidence="4">Cyanovirin-N domain-containing protein</fullName>
    </recommendedName>
</protein>
<dbReference type="EMBL" id="JANBVO010000001">
    <property type="protein sequence ID" value="KAJ9157195.1"/>
    <property type="molecule type" value="Genomic_DNA"/>
</dbReference>
<organism evidence="2 3">
    <name type="scientific">Pleurostoma richardsiae</name>
    <dbReference type="NCBI Taxonomy" id="41990"/>
    <lineage>
        <taxon>Eukaryota</taxon>
        <taxon>Fungi</taxon>
        <taxon>Dikarya</taxon>
        <taxon>Ascomycota</taxon>
        <taxon>Pezizomycotina</taxon>
        <taxon>Sordariomycetes</taxon>
        <taxon>Sordariomycetidae</taxon>
        <taxon>Calosphaeriales</taxon>
        <taxon>Pleurostomataceae</taxon>
        <taxon>Pleurostoma</taxon>
    </lineage>
</organism>
<accession>A0AA38W0G2</accession>
<feature type="signal peptide" evidence="1">
    <location>
        <begin position="1"/>
        <end position="21"/>
    </location>
</feature>
<feature type="chain" id="PRO_5041346938" description="Cyanovirin-N domain-containing protein" evidence="1">
    <location>
        <begin position="22"/>
        <end position="138"/>
    </location>
</feature>
<keyword evidence="3" id="KW-1185">Reference proteome</keyword>
<gene>
    <name evidence="2" type="ORF">NKR23_g156</name>
</gene>
<evidence type="ECO:0008006" key="4">
    <source>
        <dbReference type="Google" id="ProtNLM"/>
    </source>
</evidence>
<name>A0AA38W0G2_9PEZI</name>
<sequence>MKPSSFLALFVQTAMLASASAGKDKSLSEGCKTWSFLNLGNVIVAKCWESKPGKSKLHCSKLDLNLCFGNFSQHCDSCAAFDNAKNWGCICDDPTGSSRIYTRFGLDSVVKSSKGSIHCDGGGSVELELQDCGGDEGD</sequence>
<reference evidence="2" key="1">
    <citation type="submission" date="2022-07" db="EMBL/GenBank/DDBJ databases">
        <title>Fungi with potential for degradation of polypropylene.</title>
        <authorList>
            <person name="Gostincar C."/>
        </authorList>
    </citation>
    <scope>NUCLEOTIDE SEQUENCE</scope>
    <source>
        <strain evidence="2">EXF-13308</strain>
    </source>
</reference>